<proteinExistence type="predicted"/>
<dbReference type="eggNOG" id="ENOG5033403">
    <property type="taxonomic scope" value="Bacteria"/>
</dbReference>
<sequence>MTKWPLPAHVPAICAAVLAAAATPAAAQDTTPQEQGSDQIIVEGDLENDSGESTRERVLRIGRQINLPARSGLPAARFRAPLCVMVSGLPDNIAEVVKARIEENAQALRGVRIAGADCKANAFVGFLNNVNDAVKTLEEEQKWLFEGLKSYQRDRIYRGSDAVRSWHAFSTLNEDGTEAVVEGSGDRARGLGSLVNQTERASRINRQQSAMVGAVVLIETAALEEKTLRQIADYASVRILASVSDEVTSDANTPPTILTLFNEEFAPPAITDFDMAYLTSLYELPSTSRDPQIIATAVDRYLAILKEQEANEAGG</sequence>
<dbReference type="RefSeq" id="WP_034958249.1">
    <property type="nucleotide sequence ID" value="NZ_JMIW01000001.1"/>
</dbReference>
<name>A0A074N1T3_ERYLO</name>
<keyword evidence="4" id="KW-1185">Reference proteome</keyword>
<reference evidence="3 4" key="1">
    <citation type="submission" date="2014-04" db="EMBL/GenBank/DDBJ databases">
        <title>A comprehensive comparison of genomes of Erythrobacter spp. strains.</title>
        <authorList>
            <person name="Zheng Q."/>
        </authorList>
    </citation>
    <scope>NUCLEOTIDE SEQUENCE [LARGE SCALE GENOMIC DNA]</scope>
    <source>
        <strain evidence="3 4">DSM 6997</strain>
    </source>
</reference>
<evidence type="ECO:0000313" key="4">
    <source>
        <dbReference type="Proteomes" id="UP000027647"/>
    </source>
</evidence>
<dbReference type="OrthoDB" id="7218943at2"/>
<protein>
    <submittedName>
        <fullName evidence="3">Uncharacterized protein</fullName>
    </submittedName>
</protein>
<evidence type="ECO:0000256" key="1">
    <source>
        <dbReference type="SAM" id="MobiDB-lite"/>
    </source>
</evidence>
<evidence type="ECO:0000313" key="3">
    <source>
        <dbReference type="EMBL" id="KEO91892.1"/>
    </source>
</evidence>
<accession>A0A074N1T3</accession>
<dbReference type="Proteomes" id="UP000027647">
    <property type="component" value="Unassembled WGS sequence"/>
</dbReference>
<feature type="signal peptide" evidence="2">
    <location>
        <begin position="1"/>
        <end position="27"/>
    </location>
</feature>
<keyword evidence="2" id="KW-0732">Signal</keyword>
<organism evidence="3 4">
    <name type="scientific">Erythrobacter longus</name>
    <dbReference type="NCBI Taxonomy" id="1044"/>
    <lineage>
        <taxon>Bacteria</taxon>
        <taxon>Pseudomonadati</taxon>
        <taxon>Pseudomonadota</taxon>
        <taxon>Alphaproteobacteria</taxon>
        <taxon>Sphingomonadales</taxon>
        <taxon>Erythrobacteraceae</taxon>
        <taxon>Erythrobacter/Porphyrobacter group</taxon>
        <taxon>Erythrobacter</taxon>
    </lineage>
</organism>
<evidence type="ECO:0000256" key="2">
    <source>
        <dbReference type="SAM" id="SignalP"/>
    </source>
</evidence>
<feature type="region of interest" description="Disordered" evidence="1">
    <location>
        <begin position="26"/>
        <end position="53"/>
    </location>
</feature>
<dbReference type="EMBL" id="JMIW01000001">
    <property type="protein sequence ID" value="KEO91892.1"/>
    <property type="molecule type" value="Genomic_DNA"/>
</dbReference>
<feature type="chain" id="PRO_5001697548" evidence="2">
    <location>
        <begin position="28"/>
        <end position="315"/>
    </location>
</feature>
<comment type="caution">
    <text evidence="3">The sequence shown here is derived from an EMBL/GenBank/DDBJ whole genome shotgun (WGS) entry which is preliminary data.</text>
</comment>
<gene>
    <name evidence="3" type="ORF">EH31_04255</name>
</gene>
<feature type="compositionally biased region" description="Polar residues" evidence="1">
    <location>
        <begin position="28"/>
        <end position="38"/>
    </location>
</feature>
<dbReference type="AlphaFoldDB" id="A0A074N1T3"/>